<evidence type="ECO:0000313" key="7">
    <source>
        <dbReference type="Proteomes" id="UP000651452"/>
    </source>
</evidence>
<keyword evidence="3 5" id="KW-1133">Transmembrane helix</keyword>
<feature type="transmembrane region" description="Helical" evidence="5">
    <location>
        <begin position="52"/>
        <end position="72"/>
    </location>
</feature>
<feature type="transmembrane region" description="Helical" evidence="5">
    <location>
        <begin position="107"/>
        <end position="126"/>
    </location>
</feature>
<evidence type="ECO:0000256" key="2">
    <source>
        <dbReference type="ARBA" id="ARBA00022692"/>
    </source>
</evidence>
<dbReference type="GO" id="GO:0016765">
    <property type="term" value="F:transferase activity, transferring alkyl or aryl (other than methyl) groups"/>
    <property type="evidence" value="ECO:0007669"/>
    <property type="project" value="InterPro"/>
</dbReference>
<comment type="subcellular location">
    <subcellularLocation>
        <location evidence="1">Membrane</location>
        <topology evidence="1">Multi-pass membrane protein</topology>
    </subcellularLocation>
</comment>
<dbReference type="AlphaFoldDB" id="A0A8H7J4W3"/>
<dbReference type="GO" id="GO:0016020">
    <property type="term" value="C:membrane"/>
    <property type="evidence" value="ECO:0007669"/>
    <property type="project" value="UniProtKB-SubCell"/>
</dbReference>
<dbReference type="InterPro" id="IPR000537">
    <property type="entry name" value="UbiA_prenyltransferase"/>
</dbReference>
<evidence type="ECO:0000256" key="5">
    <source>
        <dbReference type="SAM" id="Phobius"/>
    </source>
</evidence>
<dbReference type="OrthoDB" id="434972at2759"/>
<dbReference type="Pfam" id="PF01040">
    <property type="entry name" value="UbiA"/>
    <property type="match status" value="1"/>
</dbReference>
<comment type="caution">
    <text evidence="6">The sequence shown here is derived from an EMBL/GenBank/DDBJ whole genome shotgun (WGS) entry which is preliminary data.</text>
</comment>
<reference evidence="6" key="1">
    <citation type="submission" date="2018-12" db="EMBL/GenBank/DDBJ databases">
        <authorList>
            <person name="Syme R.A."/>
            <person name="Farfan-Caceres L."/>
            <person name="Lichtenzveig J."/>
        </authorList>
    </citation>
    <scope>NUCLEOTIDE SEQUENCE</scope>
    <source>
        <strain evidence="6">Al4</strain>
    </source>
</reference>
<proteinExistence type="predicted"/>
<evidence type="ECO:0000313" key="6">
    <source>
        <dbReference type="EMBL" id="KAF9697171.1"/>
    </source>
</evidence>
<keyword evidence="7" id="KW-1185">Reference proteome</keyword>
<feature type="transmembrane region" description="Helical" evidence="5">
    <location>
        <begin position="77"/>
        <end position="95"/>
    </location>
</feature>
<dbReference type="EMBL" id="RZGK01000008">
    <property type="protein sequence ID" value="KAF9697171.1"/>
    <property type="molecule type" value="Genomic_DNA"/>
</dbReference>
<evidence type="ECO:0000256" key="1">
    <source>
        <dbReference type="ARBA" id="ARBA00004141"/>
    </source>
</evidence>
<gene>
    <name evidence="6" type="ORF">EKO04_005123</name>
</gene>
<keyword evidence="2 5" id="KW-0812">Transmembrane</keyword>
<evidence type="ECO:0000256" key="3">
    <source>
        <dbReference type="ARBA" id="ARBA00022989"/>
    </source>
</evidence>
<accession>A0A8H7J4W3</accession>
<name>A0A8H7J4W3_9PLEO</name>
<reference evidence="6" key="2">
    <citation type="submission" date="2020-09" db="EMBL/GenBank/DDBJ databases">
        <title>Reference genome assembly for Australian Ascochyta lentis isolate Al4.</title>
        <authorList>
            <person name="Lee R.C."/>
            <person name="Farfan-Caceres L.M."/>
            <person name="Debler J.W."/>
            <person name="Williams A.H."/>
            <person name="Henares B.M."/>
        </authorList>
    </citation>
    <scope>NUCLEOTIDE SEQUENCE</scope>
    <source>
        <strain evidence="6">Al4</strain>
    </source>
</reference>
<protein>
    <submittedName>
        <fullName evidence="6">Uncharacterized protein</fullName>
    </submittedName>
</protein>
<dbReference type="Proteomes" id="UP000651452">
    <property type="component" value="Unassembled WGS sequence"/>
</dbReference>
<organism evidence="6 7">
    <name type="scientific">Ascochyta lentis</name>
    <dbReference type="NCBI Taxonomy" id="205686"/>
    <lineage>
        <taxon>Eukaryota</taxon>
        <taxon>Fungi</taxon>
        <taxon>Dikarya</taxon>
        <taxon>Ascomycota</taxon>
        <taxon>Pezizomycotina</taxon>
        <taxon>Dothideomycetes</taxon>
        <taxon>Pleosporomycetidae</taxon>
        <taxon>Pleosporales</taxon>
        <taxon>Pleosporineae</taxon>
        <taxon>Didymellaceae</taxon>
        <taxon>Ascochyta</taxon>
    </lineage>
</organism>
<sequence>MDHGKDLNGSKAIAVLMIGFIFSTTGHAQDFRDRSADALMGRKTIPLLLPQPLARWSLAGLIVAWTAGLIVLWRPPVVAAVAFSILGLRTLGGYLASYDEKDDYTSYVYYGFWLLGSNLLPLFSRIRGDFN</sequence>
<keyword evidence="4 5" id="KW-0472">Membrane</keyword>
<evidence type="ECO:0000256" key="4">
    <source>
        <dbReference type="ARBA" id="ARBA00023136"/>
    </source>
</evidence>